<accession>A0A852RXW6</accession>
<dbReference type="InterPro" id="IPR008964">
    <property type="entry name" value="Invasin/intimin_cell_adhesion"/>
</dbReference>
<dbReference type="PROSITE" id="PS50853">
    <property type="entry name" value="FN3"/>
    <property type="match status" value="1"/>
</dbReference>
<dbReference type="EMBL" id="JACCBF010000001">
    <property type="protein sequence ID" value="NYD32694.1"/>
    <property type="molecule type" value="Genomic_DNA"/>
</dbReference>
<comment type="caution">
    <text evidence="3">The sequence shown here is derived from an EMBL/GenBank/DDBJ whole genome shotgun (WGS) entry which is preliminary data.</text>
</comment>
<evidence type="ECO:0000256" key="1">
    <source>
        <dbReference type="SAM" id="MobiDB-lite"/>
    </source>
</evidence>
<name>A0A852RXW6_9ACTN</name>
<proteinExistence type="predicted"/>
<dbReference type="Proteomes" id="UP000582231">
    <property type="component" value="Unassembled WGS sequence"/>
</dbReference>
<dbReference type="InterPro" id="IPR003343">
    <property type="entry name" value="Big_2"/>
</dbReference>
<evidence type="ECO:0000313" key="3">
    <source>
        <dbReference type="EMBL" id="NYD32694.1"/>
    </source>
</evidence>
<feature type="domain" description="Fibronectin type-III" evidence="2">
    <location>
        <begin position="1"/>
        <end position="61"/>
    </location>
</feature>
<reference evidence="3 4" key="1">
    <citation type="submission" date="2020-07" db="EMBL/GenBank/DDBJ databases">
        <title>Sequencing the genomes of 1000 actinobacteria strains.</title>
        <authorList>
            <person name="Klenk H.-P."/>
        </authorList>
    </citation>
    <scope>NUCLEOTIDE SEQUENCE [LARGE SCALE GENOMIC DNA]</scope>
    <source>
        <strain evidence="3 4">DSM 19082</strain>
    </source>
</reference>
<dbReference type="SUPFAM" id="SSF49373">
    <property type="entry name" value="Invasin/intimin cell-adhesion fragments"/>
    <property type="match status" value="1"/>
</dbReference>
<protein>
    <recommendedName>
        <fullName evidence="2">Fibronectin type-III domain-containing protein</fullName>
    </recommendedName>
</protein>
<organism evidence="3 4">
    <name type="scientific">Nocardioides kongjuensis</name>
    <dbReference type="NCBI Taxonomy" id="349522"/>
    <lineage>
        <taxon>Bacteria</taxon>
        <taxon>Bacillati</taxon>
        <taxon>Actinomycetota</taxon>
        <taxon>Actinomycetes</taxon>
        <taxon>Propionibacteriales</taxon>
        <taxon>Nocardioidaceae</taxon>
        <taxon>Nocardioides</taxon>
    </lineage>
</organism>
<keyword evidence="4" id="KW-1185">Reference proteome</keyword>
<sequence length="286" mass="31012">MWKRRPGAKRFVKMPRTVATARMLDGRTKPGRLYRYQVQACAPSGMCGPLSQVVSVRVARKSDRRQNAGRITYWKHPQAYGLLEQMPLDAAALPGTTPKRGKGKRPVSPSIRYVSTNPSVASVDMSGNVTAWQVGQASIRMIAHNGLERLAPVRVVNYAYPTRFDATSIGGVGDAIQDYWNAEGARISALTTAILEARVAKGATLALSDNGDLVGGDGLPAAIQAQAKELLEDYSLPATIKIAPDDPSVGYTLMDPETGGEARLVYYYYYYGAGVPAPHWDVIWVG</sequence>
<dbReference type="Gene3D" id="2.60.40.1080">
    <property type="match status" value="1"/>
</dbReference>
<gene>
    <name evidence="3" type="ORF">BJ958_004240</name>
</gene>
<dbReference type="InterPro" id="IPR003961">
    <property type="entry name" value="FN3_dom"/>
</dbReference>
<evidence type="ECO:0000259" key="2">
    <source>
        <dbReference type="PROSITE" id="PS50853"/>
    </source>
</evidence>
<dbReference type="RefSeq" id="WP_179728839.1">
    <property type="nucleotide sequence ID" value="NZ_BAABEF010000001.1"/>
</dbReference>
<dbReference type="AlphaFoldDB" id="A0A852RXW6"/>
<dbReference type="Pfam" id="PF02368">
    <property type="entry name" value="Big_2"/>
    <property type="match status" value="1"/>
</dbReference>
<feature type="region of interest" description="Disordered" evidence="1">
    <location>
        <begin position="92"/>
        <end position="111"/>
    </location>
</feature>
<evidence type="ECO:0000313" key="4">
    <source>
        <dbReference type="Proteomes" id="UP000582231"/>
    </source>
</evidence>